<dbReference type="Proteomes" id="UP000664771">
    <property type="component" value="Unassembled WGS sequence"/>
</dbReference>
<evidence type="ECO:0000313" key="1">
    <source>
        <dbReference type="EMBL" id="MBO1358184.1"/>
    </source>
</evidence>
<reference evidence="1 2" key="1">
    <citation type="submission" date="2021-03" db="EMBL/GenBank/DDBJ databases">
        <title>The complete genome sequence of Acetobacter sacchari TBRC 11175.</title>
        <authorList>
            <person name="Charoenyingcharoen P."/>
            <person name="Yukphan P."/>
        </authorList>
    </citation>
    <scope>NUCLEOTIDE SEQUENCE [LARGE SCALE GENOMIC DNA]</scope>
    <source>
        <strain evidence="1 2">TBRC 11175</strain>
    </source>
</reference>
<name>A0ABS3LQJ8_9PROT</name>
<evidence type="ECO:0008006" key="3">
    <source>
        <dbReference type="Google" id="ProtNLM"/>
    </source>
</evidence>
<protein>
    <recommendedName>
        <fullName evidence="3">Peptidylprolyl isomerase</fullName>
    </recommendedName>
</protein>
<comment type="caution">
    <text evidence="1">The sequence shown here is derived from an EMBL/GenBank/DDBJ whole genome shotgun (WGS) entry which is preliminary data.</text>
</comment>
<keyword evidence="2" id="KW-1185">Reference proteome</keyword>
<dbReference type="EMBL" id="JAFVMF010000001">
    <property type="protein sequence ID" value="MBO1358184.1"/>
    <property type="molecule type" value="Genomic_DNA"/>
</dbReference>
<proteinExistence type="predicted"/>
<sequence length="68" mass="7369">MPTTGAPAQVSRQGQGTQTIHVSLHLDGKKIHEHLQKIDYSNAMQELRSGGAYPDLGPSRMPGLAFQN</sequence>
<accession>A0ABS3LQJ8</accession>
<gene>
    <name evidence="1" type="ORF">J2D73_00020</name>
</gene>
<evidence type="ECO:0000313" key="2">
    <source>
        <dbReference type="Proteomes" id="UP000664771"/>
    </source>
</evidence>
<organism evidence="1 2">
    <name type="scientific">Acetobacter sacchari</name>
    <dbReference type="NCBI Taxonomy" id="2661687"/>
    <lineage>
        <taxon>Bacteria</taxon>
        <taxon>Pseudomonadati</taxon>
        <taxon>Pseudomonadota</taxon>
        <taxon>Alphaproteobacteria</taxon>
        <taxon>Acetobacterales</taxon>
        <taxon>Acetobacteraceae</taxon>
        <taxon>Acetobacter</taxon>
    </lineage>
</organism>
<dbReference type="RefSeq" id="WP_207878236.1">
    <property type="nucleotide sequence ID" value="NZ_JAFVMF010000001.1"/>
</dbReference>